<evidence type="ECO:0000259" key="5">
    <source>
        <dbReference type="PROSITE" id="PS50931"/>
    </source>
</evidence>
<reference evidence="7" key="1">
    <citation type="journal article" date="2019" name="Int. J. Syst. Evol. Microbiol.">
        <title>The Global Catalogue of Microorganisms (GCM) 10K type strain sequencing project: providing services to taxonomists for standard genome sequencing and annotation.</title>
        <authorList>
            <consortium name="The Broad Institute Genomics Platform"/>
            <consortium name="The Broad Institute Genome Sequencing Center for Infectious Disease"/>
            <person name="Wu L."/>
            <person name="Ma J."/>
        </authorList>
    </citation>
    <scope>NUCLEOTIDE SEQUENCE [LARGE SCALE GENOMIC DNA]</scope>
    <source>
        <strain evidence="7">CCUG 53270</strain>
    </source>
</reference>
<dbReference type="Gene3D" id="3.40.190.290">
    <property type="match status" value="1"/>
</dbReference>
<dbReference type="EMBL" id="JBHTLU010000013">
    <property type="protein sequence ID" value="MFD1220474.1"/>
    <property type="molecule type" value="Genomic_DNA"/>
</dbReference>
<dbReference type="CDD" id="cd08442">
    <property type="entry name" value="PBP2_YofA_SoxR_like"/>
    <property type="match status" value="1"/>
</dbReference>
<dbReference type="PANTHER" id="PTHR30126">
    <property type="entry name" value="HTH-TYPE TRANSCRIPTIONAL REGULATOR"/>
    <property type="match status" value="1"/>
</dbReference>
<dbReference type="PROSITE" id="PS50931">
    <property type="entry name" value="HTH_LYSR"/>
    <property type="match status" value="1"/>
</dbReference>
<comment type="caution">
    <text evidence="6">The sequence shown here is derived from an EMBL/GenBank/DDBJ whole genome shotgun (WGS) entry which is preliminary data.</text>
</comment>
<feature type="domain" description="HTH lysR-type" evidence="5">
    <location>
        <begin position="1"/>
        <end position="58"/>
    </location>
</feature>
<evidence type="ECO:0000256" key="2">
    <source>
        <dbReference type="ARBA" id="ARBA00023015"/>
    </source>
</evidence>
<dbReference type="PRINTS" id="PR00039">
    <property type="entry name" value="HTHLYSR"/>
</dbReference>
<evidence type="ECO:0000256" key="3">
    <source>
        <dbReference type="ARBA" id="ARBA00023125"/>
    </source>
</evidence>
<dbReference type="InterPro" id="IPR036390">
    <property type="entry name" value="WH_DNA-bd_sf"/>
</dbReference>
<keyword evidence="2" id="KW-0805">Transcription regulation</keyword>
<dbReference type="Proteomes" id="UP001597180">
    <property type="component" value="Unassembled WGS sequence"/>
</dbReference>
<evidence type="ECO:0000256" key="4">
    <source>
        <dbReference type="ARBA" id="ARBA00023163"/>
    </source>
</evidence>
<dbReference type="InterPro" id="IPR005119">
    <property type="entry name" value="LysR_subst-bd"/>
</dbReference>
<dbReference type="RefSeq" id="WP_345587115.1">
    <property type="nucleotide sequence ID" value="NZ_BAABJG010000006.1"/>
</dbReference>
<protein>
    <submittedName>
        <fullName evidence="6">LysR family transcriptional regulator</fullName>
    </submittedName>
</protein>
<evidence type="ECO:0000313" key="7">
    <source>
        <dbReference type="Proteomes" id="UP001597180"/>
    </source>
</evidence>
<sequence>MDIQLLKVFYTAAQEGNISKAANKLNFAQSNVTHKIQQLESDLQTQLFYRHNRGITLSPSGQILLPYVEKILHVIQEARSAVESSAAPTGTLHIGALETAAAIRLPALLTQYHTHYPAVDLSLITGPSEQHLHALLHYELNGAFVTGPVVHPELIQEDVVSEELVLVTPVSHPPIHSVHDIKLLTFLVFHKGCSYRAKLEHLLLDEGLSPVKFMEFGSFEAIIGCVGAGLGIALLPRSIINEAEQQGRVRCHEISKEHAMVKTVFVRRKDALITPALSAFLSEMKEHFH</sequence>
<accession>A0ABW3ULW8</accession>
<proteinExistence type="inferred from homology"/>
<organism evidence="6 7">
    <name type="scientific">Paenibacillus vulneris</name>
    <dbReference type="NCBI Taxonomy" id="1133364"/>
    <lineage>
        <taxon>Bacteria</taxon>
        <taxon>Bacillati</taxon>
        <taxon>Bacillota</taxon>
        <taxon>Bacilli</taxon>
        <taxon>Bacillales</taxon>
        <taxon>Paenibacillaceae</taxon>
        <taxon>Paenibacillus</taxon>
    </lineage>
</organism>
<dbReference type="InterPro" id="IPR000847">
    <property type="entry name" value="LysR_HTH_N"/>
</dbReference>
<dbReference type="Pfam" id="PF00126">
    <property type="entry name" value="HTH_1"/>
    <property type="match status" value="1"/>
</dbReference>
<evidence type="ECO:0000256" key="1">
    <source>
        <dbReference type="ARBA" id="ARBA00009437"/>
    </source>
</evidence>
<keyword evidence="3" id="KW-0238">DNA-binding</keyword>
<dbReference type="Pfam" id="PF03466">
    <property type="entry name" value="LysR_substrate"/>
    <property type="match status" value="1"/>
</dbReference>
<name>A0ABW3ULW8_9BACL</name>
<keyword evidence="7" id="KW-1185">Reference proteome</keyword>
<dbReference type="PANTHER" id="PTHR30126:SF40">
    <property type="entry name" value="HTH-TYPE TRANSCRIPTIONAL REGULATOR GLTR"/>
    <property type="match status" value="1"/>
</dbReference>
<comment type="similarity">
    <text evidence="1">Belongs to the LysR transcriptional regulatory family.</text>
</comment>
<dbReference type="InterPro" id="IPR036388">
    <property type="entry name" value="WH-like_DNA-bd_sf"/>
</dbReference>
<keyword evidence="4" id="KW-0804">Transcription</keyword>
<dbReference type="Gene3D" id="1.10.10.10">
    <property type="entry name" value="Winged helix-like DNA-binding domain superfamily/Winged helix DNA-binding domain"/>
    <property type="match status" value="1"/>
</dbReference>
<dbReference type="SUPFAM" id="SSF53850">
    <property type="entry name" value="Periplasmic binding protein-like II"/>
    <property type="match status" value="1"/>
</dbReference>
<evidence type="ECO:0000313" key="6">
    <source>
        <dbReference type="EMBL" id="MFD1220474.1"/>
    </source>
</evidence>
<dbReference type="SUPFAM" id="SSF46785">
    <property type="entry name" value="Winged helix' DNA-binding domain"/>
    <property type="match status" value="1"/>
</dbReference>
<gene>
    <name evidence="6" type="ORF">ACFQ4B_10110</name>
</gene>